<accession>A0AAD9IWU5</accession>
<evidence type="ECO:0000256" key="8">
    <source>
        <dbReference type="ARBA" id="ARBA00023034"/>
    </source>
</evidence>
<sequence length="371" mass="42770">MTQIRRFCDSSKCLPILTGLVLVVTVYNWTPEISGDDSNGRVQVNENAKLIPRHLEKANASITDVQMLGLLNTGNISHSQRRVYIVEPDINTHYDHRQWVVVFIQSSHSNSYQRELIRTTWANGSYYVNDESPYVFFVSGLETLCQCVTAEMRKEILVRQDVLLLNMDDTYDRLTIKGLLAMAWIEQRFGSSVRVIIKTDDDVILNTFRWTSILKGPMFFGRTRFILGYVWQRSAVKRTGRYAVSVREYPLNYYPSFCSGSGYAMSRDAMVTMLAMTSNVPFLKRDDPYITGLLAAKGHVSRYTFNIKTYVLYPADFKAVRSWERTMLVHGANDSTWRQVWDTYLLSSYSTTSTTHETNITFVTSERFPEK</sequence>
<dbReference type="Gene3D" id="3.90.550.50">
    <property type="match status" value="1"/>
</dbReference>
<evidence type="ECO:0000256" key="7">
    <source>
        <dbReference type="ARBA" id="ARBA00022989"/>
    </source>
</evidence>
<dbReference type="InterPro" id="IPR002659">
    <property type="entry name" value="Glyco_trans_31"/>
</dbReference>
<comment type="caution">
    <text evidence="11">The sequence shown here is derived from an EMBL/GenBank/DDBJ whole genome shotgun (WGS) entry which is preliminary data.</text>
</comment>
<keyword evidence="8 10" id="KW-0333">Golgi apparatus</keyword>
<dbReference type="GO" id="GO:0000139">
    <property type="term" value="C:Golgi membrane"/>
    <property type="evidence" value="ECO:0007669"/>
    <property type="project" value="UniProtKB-SubCell"/>
</dbReference>
<evidence type="ECO:0000313" key="12">
    <source>
        <dbReference type="Proteomes" id="UP001208570"/>
    </source>
</evidence>
<reference evidence="11" key="1">
    <citation type="journal article" date="2023" name="Mol. Biol. Evol.">
        <title>Third-Generation Sequencing Reveals the Adaptive Role of the Epigenome in Three Deep-Sea Polychaetes.</title>
        <authorList>
            <person name="Perez M."/>
            <person name="Aroh O."/>
            <person name="Sun Y."/>
            <person name="Lan Y."/>
            <person name="Juniper S.K."/>
            <person name="Young C.R."/>
            <person name="Angers B."/>
            <person name="Qian P.Y."/>
        </authorList>
    </citation>
    <scope>NUCLEOTIDE SEQUENCE</scope>
    <source>
        <strain evidence="11">P08H-3</strain>
    </source>
</reference>
<comment type="similarity">
    <text evidence="2 10">Belongs to the glycosyltransferase 31 family.</text>
</comment>
<keyword evidence="5" id="KW-0812">Transmembrane</keyword>
<protein>
    <recommendedName>
        <fullName evidence="10">Hexosyltransferase</fullName>
        <ecNumber evidence="10">2.4.1.-</ecNumber>
    </recommendedName>
</protein>
<dbReference type="Pfam" id="PF01762">
    <property type="entry name" value="Galactosyl_T"/>
    <property type="match status" value="1"/>
</dbReference>
<organism evidence="11 12">
    <name type="scientific">Paralvinella palmiformis</name>
    <dbReference type="NCBI Taxonomy" id="53620"/>
    <lineage>
        <taxon>Eukaryota</taxon>
        <taxon>Metazoa</taxon>
        <taxon>Spiralia</taxon>
        <taxon>Lophotrochozoa</taxon>
        <taxon>Annelida</taxon>
        <taxon>Polychaeta</taxon>
        <taxon>Sedentaria</taxon>
        <taxon>Canalipalpata</taxon>
        <taxon>Terebellida</taxon>
        <taxon>Terebelliformia</taxon>
        <taxon>Alvinellidae</taxon>
        <taxon>Paralvinella</taxon>
    </lineage>
</organism>
<proteinExistence type="inferred from homology"/>
<evidence type="ECO:0000256" key="3">
    <source>
        <dbReference type="ARBA" id="ARBA00022676"/>
    </source>
</evidence>
<keyword evidence="9" id="KW-0472">Membrane</keyword>
<dbReference type="EC" id="2.4.1.-" evidence="10"/>
<evidence type="ECO:0000313" key="11">
    <source>
        <dbReference type="EMBL" id="KAK2141750.1"/>
    </source>
</evidence>
<evidence type="ECO:0000256" key="6">
    <source>
        <dbReference type="ARBA" id="ARBA00022968"/>
    </source>
</evidence>
<keyword evidence="7" id="KW-1133">Transmembrane helix</keyword>
<gene>
    <name evidence="11" type="ORF">LSH36_1048g00025</name>
</gene>
<name>A0AAD9IWU5_9ANNE</name>
<evidence type="ECO:0000256" key="4">
    <source>
        <dbReference type="ARBA" id="ARBA00022679"/>
    </source>
</evidence>
<keyword evidence="12" id="KW-1185">Reference proteome</keyword>
<evidence type="ECO:0000256" key="9">
    <source>
        <dbReference type="ARBA" id="ARBA00023136"/>
    </source>
</evidence>
<evidence type="ECO:0000256" key="10">
    <source>
        <dbReference type="RuleBase" id="RU363063"/>
    </source>
</evidence>
<keyword evidence="6" id="KW-0735">Signal-anchor</keyword>
<dbReference type="PANTHER" id="PTHR11214:SF378">
    <property type="entry name" value="BETA-1,3-GALACTOSYLTRANSFERASE 4"/>
    <property type="match status" value="1"/>
</dbReference>
<evidence type="ECO:0000256" key="5">
    <source>
        <dbReference type="ARBA" id="ARBA00022692"/>
    </source>
</evidence>
<dbReference type="Proteomes" id="UP001208570">
    <property type="component" value="Unassembled WGS sequence"/>
</dbReference>
<comment type="subcellular location">
    <subcellularLocation>
        <location evidence="1 10">Golgi apparatus membrane</location>
        <topology evidence="1 10">Single-pass type II membrane protein</topology>
    </subcellularLocation>
</comment>
<keyword evidence="4" id="KW-0808">Transferase</keyword>
<keyword evidence="3 10" id="KW-0328">Glycosyltransferase</keyword>
<dbReference type="PANTHER" id="PTHR11214">
    <property type="entry name" value="BETA-1,3-N-ACETYLGLUCOSAMINYLTRANSFERASE"/>
    <property type="match status" value="1"/>
</dbReference>
<evidence type="ECO:0000256" key="2">
    <source>
        <dbReference type="ARBA" id="ARBA00008661"/>
    </source>
</evidence>
<dbReference type="GO" id="GO:0006493">
    <property type="term" value="P:protein O-linked glycosylation"/>
    <property type="evidence" value="ECO:0007669"/>
    <property type="project" value="TreeGrafter"/>
</dbReference>
<evidence type="ECO:0000256" key="1">
    <source>
        <dbReference type="ARBA" id="ARBA00004323"/>
    </source>
</evidence>
<dbReference type="EMBL" id="JAODUP010001048">
    <property type="protein sequence ID" value="KAK2141750.1"/>
    <property type="molecule type" value="Genomic_DNA"/>
</dbReference>
<dbReference type="GO" id="GO:0016758">
    <property type="term" value="F:hexosyltransferase activity"/>
    <property type="evidence" value="ECO:0007669"/>
    <property type="project" value="InterPro"/>
</dbReference>
<dbReference type="AlphaFoldDB" id="A0AAD9IWU5"/>